<evidence type="ECO:0000313" key="8">
    <source>
        <dbReference type="Proteomes" id="UP000664601"/>
    </source>
</evidence>
<keyword evidence="4" id="KW-0520">NAD</keyword>
<keyword evidence="8" id="KW-1185">Reference proteome</keyword>
<accession>A0ABS3L695</accession>
<dbReference type="Gene3D" id="3.40.50.720">
    <property type="entry name" value="NAD(P)-binding Rossmann-like Domain"/>
    <property type="match status" value="1"/>
</dbReference>
<comment type="pathway">
    <text evidence="1">Porphyrin-containing compound metabolism; siroheme biosynthesis; sirohydrochlorin from precorrin-2: step 1/1.</text>
</comment>
<reference evidence="7 8" key="1">
    <citation type="submission" date="2021-03" db="EMBL/GenBank/DDBJ databases">
        <title>Enterococcal diversity collection.</title>
        <authorList>
            <person name="Gilmore M.S."/>
            <person name="Schwartzman J."/>
            <person name="Van Tyne D."/>
            <person name="Martin M."/>
            <person name="Earl A.M."/>
            <person name="Manson A.L."/>
            <person name="Straub T."/>
            <person name="Salamzade R."/>
            <person name="Saavedra J."/>
            <person name="Lebreton F."/>
            <person name="Prichula J."/>
            <person name="Schaufler K."/>
            <person name="Gaca A."/>
            <person name="Sgardioli B."/>
            <person name="Wagenaar J."/>
            <person name="Strong T."/>
        </authorList>
    </citation>
    <scope>NUCLEOTIDE SEQUENCE [LARGE SCALE GENOMIC DNA]</scope>
    <source>
        <strain evidence="7 8">669A</strain>
    </source>
</reference>
<dbReference type="SUPFAM" id="SSF51735">
    <property type="entry name" value="NAD(P)-binding Rossmann-fold domains"/>
    <property type="match status" value="1"/>
</dbReference>
<dbReference type="InterPro" id="IPR006367">
    <property type="entry name" value="Sirohaem_synthase_N"/>
</dbReference>
<evidence type="ECO:0000256" key="3">
    <source>
        <dbReference type="ARBA" id="ARBA00023002"/>
    </source>
</evidence>
<name>A0ABS3L695_9ENTE</name>
<keyword evidence="5" id="KW-0627">Porphyrin biosynthesis</keyword>
<dbReference type="InterPro" id="IPR036291">
    <property type="entry name" value="NAD(P)-bd_dom_sf"/>
</dbReference>
<keyword evidence="3" id="KW-0560">Oxidoreductase</keyword>
<dbReference type="Proteomes" id="UP000664601">
    <property type="component" value="Unassembled WGS sequence"/>
</dbReference>
<evidence type="ECO:0000256" key="2">
    <source>
        <dbReference type="ARBA" id="ARBA00012400"/>
    </source>
</evidence>
<evidence type="ECO:0000313" key="7">
    <source>
        <dbReference type="EMBL" id="MBO1305140.1"/>
    </source>
</evidence>
<dbReference type="RefSeq" id="WP_207672075.1">
    <property type="nucleotide sequence ID" value="NZ_JAFREM010000004.1"/>
</dbReference>
<dbReference type="EC" id="1.3.1.76" evidence="2"/>
<dbReference type="PANTHER" id="PTHR35330">
    <property type="entry name" value="SIROHEME BIOSYNTHESIS PROTEIN MET8"/>
    <property type="match status" value="1"/>
</dbReference>
<evidence type="ECO:0000256" key="1">
    <source>
        <dbReference type="ARBA" id="ARBA00005010"/>
    </source>
</evidence>
<dbReference type="PANTHER" id="PTHR35330:SF1">
    <property type="entry name" value="SIROHEME BIOSYNTHESIS PROTEIN MET8"/>
    <property type="match status" value="1"/>
</dbReference>
<dbReference type="NCBIfam" id="TIGR01470">
    <property type="entry name" value="cysG_Nterm"/>
    <property type="match status" value="1"/>
</dbReference>
<comment type="caution">
    <text evidence="7">The sequence shown here is derived from an EMBL/GenBank/DDBJ whole genome shotgun (WGS) entry which is preliminary data.</text>
</comment>
<comment type="catalytic activity">
    <reaction evidence="6">
        <text>precorrin-2 + NAD(+) = sirohydrochlorin + NADH + 2 H(+)</text>
        <dbReference type="Rhea" id="RHEA:15613"/>
        <dbReference type="ChEBI" id="CHEBI:15378"/>
        <dbReference type="ChEBI" id="CHEBI:57540"/>
        <dbReference type="ChEBI" id="CHEBI:57945"/>
        <dbReference type="ChEBI" id="CHEBI:58351"/>
        <dbReference type="ChEBI" id="CHEBI:58827"/>
        <dbReference type="EC" id="1.3.1.76"/>
    </reaction>
</comment>
<dbReference type="Pfam" id="PF13241">
    <property type="entry name" value="NAD_binding_7"/>
    <property type="match status" value="1"/>
</dbReference>
<protein>
    <recommendedName>
        <fullName evidence="2">precorrin-2 dehydrogenase</fullName>
        <ecNumber evidence="2">1.3.1.76</ecNumber>
    </recommendedName>
</protein>
<organism evidence="7 8">
    <name type="scientific">Candidatus Enterococcus moelleringii</name>
    <dbReference type="NCBI Taxonomy" id="2815325"/>
    <lineage>
        <taxon>Bacteria</taxon>
        <taxon>Bacillati</taxon>
        <taxon>Bacillota</taxon>
        <taxon>Bacilli</taxon>
        <taxon>Lactobacillales</taxon>
        <taxon>Enterococcaceae</taxon>
        <taxon>Enterococcus</taxon>
    </lineage>
</organism>
<gene>
    <name evidence="7" type="ORF">JZO70_03135</name>
</gene>
<evidence type="ECO:0000256" key="5">
    <source>
        <dbReference type="ARBA" id="ARBA00023244"/>
    </source>
</evidence>
<dbReference type="EMBL" id="JAFREM010000004">
    <property type="protein sequence ID" value="MBO1305140.1"/>
    <property type="molecule type" value="Genomic_DNA"/>
</dbReference>
<proteinExistence type="predicted"/>
<sequence length="150" mass="16528">MYPILVHLSRLSVLVIGGGKIATRKIKGLVEEGGKPTVIAPVVTSDLSRLAEEGRIVWHQRPFQTGDTQGFQMVFICTDNETVNQRILQEVTPEQLVNDTTKQSRSNFFNMVFVKEKDIGLAITTGGKSPETAKKLKSAVQAFLKSLVKS</sequence>
<evidence type="ECO:0000256" key="4">
    <source>
        <dbReference type="ARBA" id="ARBA00023027"/>
    </source>
</evidence>
<evidence type="ECO:0000256" key="6">
    <source>
        <dbReference type="ARBA" id="ARBA00047561"/>
    </source>
</evidence>
<dbReference type="InterPro" id="IPR028161">
    <property type="entry name" value="Met8-like"/>
</dbReference>